<keyword evidence="8" id="KW-0949">S-adenosyl-L-methionine</keyword>
<evidence type="ECO:0000256" key="6">
    <source>
        <dbReference type="ARBA" id="ARBA00022603"/>
    </source>
</evidence>
<dbReference type="STRING" id="52904.ENSSMAP00000026002"/>
<dbReference type="PROSITE" id="PS51577">
    <property type="entry name" value="SAM_MT43_SET7"/>
    <property type="match status" value="1"/>
</dbReference>
<reference evidence="25 26" key="1">
    <citation type="submission" date="2017-12" db="EMBL/GenBank/DDBJ databases">
        <title>Integrating genomic resources of turbot (Scophthalmus maximus) in depth evaluation of genetic and physical mapping variation across individuals.</title>
        <authorList>
            <person name="Martinez P."/>
        </authorList>
    </citation>
    <scope>NUCLEOTIDE SEQUENCE [LARGE SCALE GENOMIC DNA]</scope>
</reference>
<dbReference type="InterPro" id="IPR017155">
    <property type="entry name" value="Hist-Lys_N-MeTrfase_SETD7"/>
</dbReference>
<evidence type="ECO:0000256" key="3">
    <source>
        <dbReference type="ARBA" id="ARBA00004286"/>
    </source>
</evidence>
<dbReference type="Pfam" id="PF22648">
    <property type="entry name" value="SET7_N"/>
    <property type="match status" value="1"/>
</dbReference>
<sequence>MDSGDEHVEEQVEGSLDDDCQPHGFCTVTYSSSDRFEGHFTHGEKNGKGKFFFFDGSTLEGFYVDDALQGQGVYTYEDGGVLHGTYVEGELNGLAQEFDGEGRLVFKGQYKDNNRCGECWVYYPDGGCVFGEVNEDGEMTGESVAYIYPDGHTALLGSFVDGELIEARLTSVITSESGRPCFKVPTNSPVYSYDKSTSTCIATHNLLPDPYESQRVFVADSLIKGAGQGLFAKTDAEMDTVMTFYNGVRITHSEVDSRDWVLNGNTISLDEDTVIDVPQPFDQTERYCASLGHKANHSFTPNCKYDPFVHPRFGPIKCIRTLRAVQRDEELTVAYGYDHGVMGTNGPEAPDWYKQELELFQQRELRLLLTLPLNNLPEACIMKRGQSTPIQLPDFETPDKTLNEVVSKHSSRKQTGNTEQHNFETEKMDRYRYFTLNRTSVLVLGVLQVACAGLCVVCGFMDAVFRRDTPLSSTRTPVWGGLIMASPGVLALFASQRKNSVLVSVMVAAAGLSCVAVLFISGYACLTLTYGEEDEDVFRHHDSPQVTFVLHRMVKGANATILLTCTISLTLSSLIAYVGCRSLPCCGCYDARTGLETLVPQYDPGDTELVCTWQAGSDDRLFNSPAQSTKHGITEEEEGPSKQPPYSRLT</sequence>
<dbReference type="SUPFAM" id="SSF82185">
    <property type="entry name" value="Histone H3 K4-specific methyltransferase SET7/9 N-terminal domain"/>
    <property type="match status" value="1"/>
</dbReference>
<evidence type="ECO:0000313" key="26">
    <source>
        <dbReference type="Proteomes" id="UP000246464"/>
    </source>
</evidence>
<evidence type="ECO:0000256" key="13">
    <source>
        <dbReference type="ARBA" id="ARBA00023015"/>
    </source>
</evidence>
<organism evidence="25 26">
    <name type="scientific">Scophthalmus maximus</name>
    <name type="common">Turbot</name>
    <name type="synonym">Psetta maxima</name>
    <dbReference type="NCBI Taxonomy" id="52904"/>
    <lineage>
        <taxon>Eukaryota</taxon>
        <taxon>Metazoa</taxon>
        <taxon>Chordata</taxon>
        <taxon>Craniata</taxon>
        <taxon>Vertebrata</taxon>
        <taxon>Euteleostomi</taxon>
        <taxon>Actinopterygii</taxon>
        <taxon>Neopterygii</taxon>
        <taxon>Teleostei</taxon>
        <taxon>Neoteleostei</taxon>
        <taxon>Acanthomorphata</taxon>
        <taxon>Carangaria</taxon>
        <taxon>Pleuronectiformes</taxon>
        <taxon>Pleuronectoidei</taxon>
        <taxon>Scophthalmidae</taxon>
        <taxon>Scophthalmus</taxon>
    </lineage>
</organism>
<dbReference type="EMBL" id="CP026255">
    <property type="protein sequence ID" value="AWP12602.1"/>
    <property type="molecule type" value="Genomic_DNA"/>
</dbReference>
<dbReference type="InterPro" id="IPR003409">
    <property type="entry name" value="MORN"/>
</dbReference>
<feature type="domain" description="SET" evidence="24">
    <location>
        <begin position="214"/>
        <end position="336"/>
    </location>
</feature>
<keyword evidence="10" id="KW-0677">Repeat</keyword>
<feature type="transmembrane region" description="Helical" evidence="23">
    <location>
        <begin position="559"/>
        <end position="579"/>
    </location>
</feature>
<dbReference type="Gene3D" id="2.170.270.10">
    <property type="entry name" value="SET domain"/>
    <property type="match status" value="1"/>
</dbReference>
<feature type="transmembrane region" description="Helical" evidence="23">
    <location>
        <begin position="501"/>
        <end position="526"/>
    </location>
</feature>
<feature type="region of interest" description="Disordered" evidence="22">
    <location>
        <begin position="621"/>
        <end position="650"/>
    </location>
</feature>
<evidence type="ECO:0000256" key="8">
    <source>
        <dbReference type="ARBA" id="ARBA00022691"/>
    </source>
</evidence>
<comment type="catalytic activity">
    <reaction evidence="21">
        <text>L-lysyl(4)-[histone H3] + S-adenosyl-L-methionine = N(6)-methyl-L-lysyl(4)-[histone H3] + S-adenosyl-L-homocysteine + H(+)</text>
        <dbReference type="Rhea" id="RHEA:60264"/>
        <dbReference type="Rhea" id="RHEA-COMP:15543"/>
        <dbReference type="Rhea" id="RHEA-COMP:15547"/>
        <dbReference type="ChEBI" id="CHEBI:15378"/>
        <dbReference type="ChEBI" id="CHEBI:29969"/>
        <dbReference type="ChEBI" id="CHEBI:57856"/>
        <dbReference type="ChEBI" id="CHEBI:59789"/>
        <dbReference type="ChEBI" id="CHEBI:61929"/>
        <dbReference type="EC" id="2.1.1.364"/>
    </reaction>
</comment>
<evidence type="ECO:0000256" key="12">
    <source>
        <dbReference type="ARBA" id="ARBA00022989"/>
    </source>
</evidence>
<dbReference type="Gene3D" id="2.20.110.10">
    <property type="entry name" value="Histone H3 K4-specific methyltransferase SET7/9 N-terminal domain"/>
    <property type="match status" value="2"/>
</dbReference>
<comment type="catalytic activity">
    <reaction evidence="20">
        <text>L-lysyl-[protein] + S-adenosyl-L-methionine = N(6)-methyl-L-lysyl-[protein] + S-adenosyl-L-homocysteine + H(+)</text>
        <dbReference type="Rhea" id="RHEA:51736"/>
        <dbReference type="Rhea" id="RHEA-COMP:9752"/>
        <dbReference type="Rhea" id="RHEA-COMP:13053"/>
        <dbReference type="ChEBI" id="CHEBI:15378"/>
        <dbReference type="ChEBI" id="CHEBI:29969"/>
        <dbReference type="ChEBI" id="CHEBI:57856"/>
        <dbReference type="ChEBI" id="CHEBI:59789"/>
        <dbReference type="ChEBI" id="CHEBI:61929"/>
    </reaction>
    <physiologicalReaction direction="left-to-right" evidence="20">
        <dbReference type="Rhea" id="RHEA:51737"/>
    </physiologicalReaction>
</comment>
<keyword evidence="12 23" id="KW-1133">Transmembrane helix</keyword>
<evidence type="ECO:0000256" key="2">
    <source>
        <dbReference type="ARBA" id="ARBA00004141"/>
    </source>
</evidence>
<comment type="subcellular location">
    <subcellularLocation>
        <location evidence="3">Chromosome</location>
    </subcellularLocation>
    <subcellularLocation>
        <location evidence="2">Membrane</location>
        <topology evidence="2">Multi-pass membrane protein</topology>
    </subcellularLocation>
    <subcellularLocation>
        <location evidence="1">Nucleus</location>
    </subcellularLocation>
</comment>
<accession>A0A2U9CCJ9</accession>
<dbReference type="InterPro" id="IPR046341">
    <property type="entry name" value="SET_dom_sf"/>
</dbReference>
<evidence type="ECO:0000256" key="21">
    <source>
        <dbReference type="ARBA" id="ARBA00048660"/>
    </source>
</evidence>
<evidence type="ECO:0000256" key="1">
    <source>
        <dbReference type="ARBA" id="ARBA00004123"/>
    </source>
</evidence>
<evidence type="ECO:0000256" key="18">
    <source>
        <dbReference type="ARBA" id="ARBA00023620"/>
    </source>
</evidence>
<dbReference type="Pfam" id="PF00856">
    <property type="entry name" value="SET"/>
    <property type="match status" value="1"/>
</dbReference>
<dbReference type="InterPro" id="IPR001214">
    <property type="entry name" value="SET_dom"/>
</dbReference>
<evidence type="ECO:0000259" key="24">
    <source>
        <dbReference type="PROSITE" id="PS50280"/>
    </source>
</evidence>
<dbReference type="GO" id="GO:0016020">
    <property type="term" value="C:membrane"/>
    <property type="evidence" value="ECO:0007669"/>
    <property type="project" value="UniProtKB-SubCell"/>
</dbReference>
<keyword evidence="5" id="KW-0158">Chromosome</keyword>
<dbReference type="CDD" id="cd10530">
    <property type="entry name" value="SET_SETD7"/>
    <property type="match status" value="1"/>
</dbReference>
<evidence type="ECO:0000256" key="9">
    <source>
        <dbReference type="ARBA" id="ARBA00022692"/>
    </source>
</evidence>
<dbReference type="SUPFAM" id="SSF82199">
    <property type="entry name" value="SET domain"/>
    <property type="match status" value="1"/>
</dbReference>
<dbReference type="FunFam" id="2.170.270.10:FF:000024">
    <property type="entry name" value="Histone-lysine N-methyltransferase SETD7"/>
    <property type="match status" value="1"/>
</dbReference>
<dbReference type="GO" id="GO:0006355">
    <property type="term" value="P:regulation of DNA-templated transcription"/>
    <property type="evidence" value="ECO:0007669"/>
    <property type="project" value="InterPro"/>
</dbReference>
<gene>
    <name evidence="25" type="ORF">SMAX5B_006913</name>
</gene>
<evidence type="ECO:0000256" key="22">
    <source>
        <dbReference type="SAM" id="MobiDB-lite"/>
    </source>
</evidence>
<evidence type="ECO:0000256" key="20">
    <source>
        <dbReference type="ARBA" id="ARBA00047738"/>
    </source>
</evidence>
<evidence type="ECO:0000256" key="23">
    <source>
        <dbReference type="SAM" id="Phobius"/>
    </source>
</evidence>
<dbReference type="PROSITE" id="PS50280">
    <property type="entry name" value="SET"/>
    <property type="match status" value="1"/>
</dbReference>
<dbReference type="EC" id="2.1.1.364" evidence="18"/>
<dbReference type="AlphaFoldDB" id="A0A2U9CCJ9"/>
<evidence type="ECO:0000256" key="19">
    <source>
        <dbReference type="ARBA" id="ARBA00030095"/>
    </source>
</evidence>
<dbReference type="GO" id="GO:0070828">
    <property type="term" value="P:heterochromatin organization"/>
    <property type="evidence" value="ECO:0007669"/>
    <property type="project" value="TreeGrafter"/>
</dbReference>
<evidence type="ECO:0000256" key="11">
    <source>
        <dbReference type="ARBA" id="ARBA00022853"/>
    </source>
</evidence>
<evidence type="ECO:0000256" key="4">
    <source>
        <dbReference type="ARBA" id="ARBA00020512"/>
    </source>
</evidence>
<dbReference type="Pfam" id="PF02493">
    <property type="entry name" value="MORN"/>
    <property type="match status" value="2"/>
</dbReference>
<evidence type="ECO:0000256" key="17">
    <source>
        <dbReference type="ARBA" id="ARBA00023242"/>
    </source>
</evidence>
<keyword evidence="15" id="KW-0010">Activator</keyword>
<evidence type="ECO:0000256" key="10">
    <source>
        <dbReference type="ARBA" id="ARBA00022737"/>
    </source>
</evidence>
<keyword evidence="26" id="KW-1185">Reference proteome</keyword>
<keyword evidence="16" id="KW-0804">Transcription</keyword>
<dbReference type="Proteomes" id="UP000246464">
    <property type="component" value="Chromosome 13"/>
</dbReference>
<feature type="transmembrane region" description="Helical" evidence="23">
    <location>
        <begin position="477"/>
        <end position="495"/>
    </location>
</feature>
<dbReference type="GO" id="GO:0032259">
    <property type="term" value="P:methylation"/>
    <property type="evidence" value="ECO:0007669"/>
    <property type="project" value="UniProtKB-KW"/>
</dbReference>
<keyword evidence="14 23" id="KW-0472">Membrane</keyword>
<feature type="transmembrane region" description="Helical" evidence="23">
    <location>
        <begin position="441"/>
        <end position="465"/>
    </location>
</feature>
<keyword evidence="11" id="KW-0156">Chromatin regulator</keyword>
<dbReference type="GO" id="GO:0005694">
    <property type="term" value="C:chromosome"/>
    <property type="evidence" value="ECO:0007669"/>
    <property type="project" value="UniProtKB-SubCell"/>
</dbReference>
<dbReference type="Pfam" id="PF04103">
    <property type="entry name" value="CD20"/>
    <property type="match status" value="1"/>
</dbReference>
<evidence type="ECO:0000256" key="14">
    <source>
        <dbReference type="ARBA" id="ARBA00023136"/>
    </source>
</evidence>
<keyword evidence="13" id="KW-0805">Transcription regulation</keyword>
<keyword evidence="9 23" id="KW-0812">Transmembrane</keyword>
<evidence type="ECO:0000256" key="7">
    <source>
        <dbReference type="ARBA" id="ARBA00022679"/>
    </source>
</evidence>
<dbReference type="PANTHER" id="PTHR46820">
    <property type="entry name" value="HISTONE-LYSINE N-METHYLTRANSFERASE SETD7"/>
    <property type="match status" value="1"/>
</dbReference>
<evidence type="ECO:0000256" key="15">
    <source>
        <dbReference type="ARBA" id="ARBA00023159"/>
    </source>
</evidence>
<protein>
    <recommendedName>
        <fullName evidence="4">Histone-lysine N-methyltransferase SETD7</fullName>
        <ecNumber evidence="18">2.1.1.364</ecNumber>
    </recommendedName>
    <alternativeName>
        <fullName evidence="19">SET domain-containing protein 7</fullName>
    </alternativeName>
</protein>
<dbReference type="GO" id="GO:0003682">
    <property type="term" value="F:chromatin binding"/>
    <property type="evidence" value="ECO:0007669"/>
    <property type="project" value="TreeGrafter"/>
</dbReference>
<keyword evidence="7 25" id="KW-0808">Transferase</keyword>
<dbReference type="InterPro" id="IPR054533">
    <property type="entry name" value="SETD7_N"/>
</dbReference>
<keyword evidence="17" id="KW-0539">Nucleus</keyword>
<evidence type="ECO:0000256" key="5">
    <source>
        <dbReference type="ARBA" id="ARBA00022454"/>
    </source>
</evidence>
<dbReference type="FunFam" id="2.20.110.10:FF:000005">
    <property type="entry name" value="Histone-lysine N-methyltransferase SETD7"/>
    <property type="match status" value="1"/>
</dbReference>
<name>A0A2U9CCJ9_SCOMX</name>
<dbReference type="GO" id="GO:0005634">
    <property type="term" value="C:nucleus"/>
    <property type="evidence" value="ECO:0007669"/>
    <property type="project" value="UniProtKB-SubCell"/>
</dbReference>
<evidence type="ECO:0000256" key="16">
    <source>
        <dbReference type="ARBA" id="ARBA00023163"/>
    </source>
</evidence>
<keyword evidence="6 25" id="KW-0489">Methyltransferase</keyword>
<dbReference type="InterPro" id="IPR007237">
    <property type="entry name" value="CD20-like"/>
</dbReference>
<dbReference type="InterPro" id="IPR044436">
    <property type="entry name" value="SETD7_SET"/>
</dbReference>
<proteinExistence type="predicted"/>
<evidence type="ECO:0000313" key="25">
    <source>
        <dbReference type="EMBL" id="AWP12602.1"/>
    </source>
</evidence>
<dbReference type="GO" id="GO:0140945">
    <property type="term" value="F:histone H3K4 monomethyltransferase activity"/>
    <property type="evidence" value="ECO:0007669"/>
    <property type="project" value="UniProtKB-EC"/>
</dbReference>
<dbReference type="PANTHER" id="PTHR46820:SF1">
    <property type="entry name" value="HISTONE-LYSINE N-METHYLTRANSFERASE SETD7"/>
    <property type="match status" value="1"/>
</dbReference>